<gene>
    <name evidence="2" type="ORF">Bca52824_025304</name>
</gene>
<dbReference type="AlphaFoldDB" id="A0A8X8AWN5"/>
<protein>
    <submittedName>
        <fullName evidence="2">Uncharacterized protein</fullName>
    </submittedName>
</protein>
<keyword evidence="3" id="KW-1185">Reference proteome</keyword>
<reference evidence="2 3" key="1">
    <citation type="submission" date="2020-02" db="EMBL/GenBank/DDBJ databases">
        <authorList>
            <person name="Ma Q."/>
            <person name="Huang Y."/>
            <person name="Song X."/>
            <person name="Pei D."/>
        </authorList>
    </citation>
    <scope>NUCLEOTIDE SEQUENCE [LARGE SCALE GENOMIC DNA]</scope>
    <source>
        <strain evidence="2">Sxm20200214</strain>
        <tissue evidence="2">Leaf</tissue>
    </source>
</reference>
<proteinExistence type="predicted"/>
<evidence type="ECO:0000313" key="3">
    <source>
        <dbReference type="Proteomes" id="UP000886595"/>
    </source>
</evidence>
<feature type="region of interest" description="Disordered" evidence="1">
    <location>
        <begin position="30"/>
        <end position="69"/>
    </location>
</feature>
<dbReference type="Proteomes" id="UP000886595">
    <property type="component" value="Unassembled WGS sequence"/>
</dbReference>
<accession>A0A8X8AWN5</accession>
<organism evidence="2 3">
    <name type="scientific">Brassica carinata</name>
    <name type="common">Ethiopian mustard</name>
    <name type="synonym">Abyssinian cabbage</name>
    <dbReference type="NCBI Taxonomy" id="52824"/>
    <lineage>
        <taxon>Eukaryota</taxon>
        <taxon>Viridiplantae</taxon>
        <taxon>Streptophyta</taxon>
        <taxon>Embryophyta</taxon>
        <taxon>Tracheophyta</taxon>
        <taxon>Spermatophyta</taxon>
        <taxon>Magnoliopsida</taxon>
        <taxon>eudicotyledons</taxon>
        <taxon>Gunneridae</taxon>
        <taxon>Pentapetalae</taxon>
        <taxon>rosids</taxon>
        <taxon>malvids</taxon>
        <taxon>Brassicales</taxon>
        <taxon>Brassicaceae</taxon>
        <taxon>Brassiceae</taxon>
        <taxon>Brassica</taxon>
    </lineage>
</organism>
<dbReference type="EMBL" id="JAAMPC010000005">
    <property type="protein sequence ID" value="KAG2313747.1"/>
    <property type="molecule type" value="Genomic_DNA"/>
</dbReference>
<evidence type="ECO:0000313" key="2">
    <source>
        <dbReference type="EMBL" id="KAG2313747.1"/>
    </source>
</evidence>
<name>A0A8X8AWN5_BRACI</name>
<sequence>MDEAINADDQMVHEEVVVTIPEADRLPATLRLGSTRSGSKKKGDIPVAEQSKMASKRKTLYYNKEKASN</sequence>
<comment type="caution">
    <text evidence="2">The sequence shown here is derived from an EMBL/GenBank/DDBJ whole genome shotgun (WGS) entry which is preliminary data.</text>
</comment>
<evidence type="ECO:0000256" key="1">
    <source>
        <dbReference type="SAM" id="MobiDB-lite"/>
    </source>
</evidence>